<dbReference type="InterPro" id="IPR036188">
    <property type="entry name" value="FAD/NAD-bd_sf"/>
</dbReference>
<accession>A0A9N8JFE3</accession>
<reference evidence="8" key="1">
    <citation type="submission" date="2020-06" db="EMBL/GenBank/DDBJ databases">
        <authorList>
            <person name="Onetto C."/>
        </authorList>
    </citation>
    <scope>NUCLEOTIDE SEQUENCE</scope>
</reference>
<keyword evidence="5" id="KW-0560">Oxidoreductase</keyword>
<dbReference type="SUPFAM" id="SSF51905">
    <property type="entry name" value="FAD/NAD(P)-binding domain"/>
    <property type="match status" value="1"/>
</dbReference>
<gene>
    <name evidence="8" type="ORF">AWRI4233_LOCUS1034</name>
</gene>
<dbReference type="GO" id="GO:0008115">
    <property type="term" value="F:sarcosine oxidase activity"/>
    <property type="evidence" value="ECO:0007669"/>
    <property type="project" value="TreeGrafter"/>
</dbReference>
<evidence type="ECO:0000256" key="1">
    <source>
        <dbReference type="ARBA" id="ARBA00001974"/>
    </source>
</evidence>
<dbReference type="Gene3D" id="3.50.50.60">
    <property type="entry name" value="FAD/NAD(P)-binding domain"/>
    <property type="match status" value="1"/>
</dbReference>
<evidence type="ECO:0000313" key="8">
    <source>
        <dbReference type="EMBL" id="CAD0086736.1"/>
    </source>
</evidence>
<evidence type="ECO:0000256" key="2">
    <source>
        <dbReference type="ARBA" id="ARBA00010989"/>
    </source>
</evidence>
<keyword evidence="3" id="KW-0285">Flavoprotein</keyword>
<dbReference type="AlphaFoldDB" id="A0A9N8JFE3"/>
<dbReference type="GO" id="GO:0051698">
    <property type="term" value="F:saccharopine oxidase activity"/>
    <property type="evidence" value="ECO:0007669"/>
    <property type="project" value="TreeGrafter"/>
</dbReference>
<dbReference type="Proteomes" id="UP000714618">
    <property type="component" value="Unassembled WGS sequence"/>
</dbReference>
<dbReference type="GO" id="GO:0050660">
    <property type="term" value="F:flavin adenine dinucleotide binding"/>
    <property type="evidence" value="ECO:0007669"/>
    <property type="project" value="InterPro"/>
</dbReference>
<evidence type="ECO:0000259" key="7">
    <source>
        <dbReference type="Pfam" id="PF01266"/>
    </source>
</evidence>
<keyword evidence="9" id="KW-1185">Reference proteome</keyword>
<comment type="similarity">
    <text evidence="2">Belongs to the MSOX/MTOX family.</text>
</comment>
<evidence type="ECO:0000256" key="4">
    <source>
        <dbReference type="ARBA" id="ARBA00022827"/>
    </source>
</evidence>
<dbReference type="EMBL" id="CAIJEO010000002">
    <property type="protein sequence ID" value="CAD0086736.1"/>
    <property type="molecule type" value="Genomic_DNA"/>
</dbReference>
<dbReference type="Gene3D" id="3.30.9.10">
    <property type="entry name" value="D-Amino Acid Oxidase, subunit A, domain 2"/>
    <property type="match status" value="1"/>
</dbReference>
<evidence type="ECO:0000256" key="5">
    <source>
        <dbReference type="ARBA" id="ARBA00023002"/>
    </source>
</evidence>
<dbReference type="OrthoDB" id="2219495at2759"/>
<keyword evidence="4" id="KW-0274">FAD</keyword>
<evidence type="ECO:0000256" key="6">
    <source>
        <dbReference type="SAM" id="MobiDB-lite"/>
    </source>
</evidence>
<sequence length="477" mass="53177">MSSLSKDSNILIVGGGTWGCSTALHLARRGYNNVTVLEAHPIPSPISAGNDVNKIMEEGEPSETDTEEQYVWNRMHQITTKYWKEDDVFKSFYHPTGIIFSAISDDVYEHVKGYTRGTESEWVSLNSPEDFKKTMPEGVLQGDFPGWKGFHKDHGAGWVFARGAMVSAYEEASRLGVKFITGDSAGKVTSLLYSDSKDTITGAQTADGTSHHADQTILCAGANGDLLFDFEQQLRPTAWTLAHIPLSVEEAAIFKNLPVLYNPERGFFVEPDAEKRELKFCDEHPGYINMVTTATPGYSEGTIHSQPFARHQIPVESEIRMRKFLQEAMPQIADRDFSFARICWDADTVDRQFLIDRPKGKSGLVVAAGGSGMGFMMMPVVGQLIVDRMEGVMEERLQKGLRWRPEQAVGRDWQASEYLSCLSETEEIADHDSPVQDRHGGEGKIMDFHDVKEWTSGKGDRIPNTESPKDSKTCSTM</sequence>
<feature type="domain" description="FAD dependent oxidoreductase" evidence="7">
    <location>
        <begin position="10"/>
        <end position="388"/>
    </location>
</feature>
<protein>
    <recommendedName>
        <fullName evidence="7">FAD dependent oxidoreductase domain-containing protein</fullName>
    </recommendedName>
</protein>
<name>A0A9N8JFE3_9PEZI</name>
<comment type="cofactor">
    <cofactor evidence="1">
        <name>FAD</name>
        <dbReference type="ChEBI" id="CHEBI:57692"/>
    </cofactor>
</comment>
<proteinExistence type="inferred from homology"/>
<evidence type="ECO:0000313" key="9">
    <source>
        <dbReference type="Proteomes" id="UP000714618"/>
    </source>
</evidence>
<feature type="region of interest" description="Disordered" evidence="6">
    <location>
        <begin position="453"/>
        <end position="477"/>
    </location>
</feature>
<dbReference type="PANTHER" id="PTHR10961">
    <property type="entry name" value="PEROXISOMAL SARCOSINE OXIDASE"/>
    <property type="match status" value="1"/>
</dbReference>
<dbReference type="PANTHER" id="PTHR10961:SF24">
    <property type="entry name" value="HYPOTHETICAL FRUCTOSYL AMINE:OXYGEN OXIDOREDUCTASE (EUROFUNG)"/>
    <property type="match status" value="1"/>
</dbReference>
<dbReference type="InterPro" id="IPR045170">
    <property type="entry name" value="MTOX"/>
</dbReference>
<dbReference type="InterPro" id="IPR006076">
    <property type="entry name" value="FAD-dep_OxRdtase"/>
</dbReference>
<dbReference type="Pfam" id="PF01266">
    <property type="entry name" value="DAO"/>
    <property type="match status" value="1"/>
</dbReference>
<organism evidence="8 9">
    <name type="scientific">Aureobasidium mustum</name>
    <dbReference type="NCBI Taxonomy" id="2773714"/>
    <lineage>
        <taxon>Eukaryota</taxon>
        <taxon>Fungi</taxon>
        <taxon>Dikarya</taxon>
        <taxon>Ascomycota</taxon>
        <taxon>Pezizomycotina</taxon>
        <taxon>Dothideomycetes</taxon>
        <taxon>Dothideomycetidae</taxon>
        <taxon>Dothideales</taxon>
        <taxon>Saccotheciaceae</taxon>
        <taxon>Aureobasidium</taxon>
    </lineage>
</organism>
<comment type="caution">
    <text evidence="8">The sequence shown here is derived from an EMBL/GenBank/DDBJ whole genome shotgun (WGS) entry which is preliminary data.</text>
</comment>
<evidence type="ECO:0000256" key="3">
    <source>
        <dbReference type="ARBA" id="ARBA00022630"/>
    </source>
</evidence>